<protein>
    <submittedName>
        <fullName evidence="1">Uncharacterized protein</fullName>
    </submittedName>
</protein>
<evidence type="ECO:0000313" key="2">
    <source>
        <dbReference type="Proteomes" id="UP001164250"/>
    </source>
</evidence>
<proteinExistence type="predicted"/>
<gene>
    <name evidence="1" type="ORF">Patl1_34975</name>
</gene>
<keyword evidence="2" id="KW-1185">Reference proteome</keyword>
<organism evidence="1 2">
    <name type="scientific">Pistacia atlantica</name>
    <dbReference type="NCBI Taxonomy" id="434234"/>
    <lineage>
        <taxon>Eukaryota</taxon>
        <taxon>Viridiplantae</taxon>
        <taxon>Streptophyta</taxon>
        <taxon>Embryophyta</taxon>
        <taxon>Tracheophyta</taxon>
        <taxon>Spermatophyta</taxon>
        <taxon>Magnoliopsida</taxon>
        <taxon>eudicotyledons</taxon>
        <taxon>Gunneridae</taxon>
        <taxon>Pentapetalae</taxon>
        <taxon>rosids</taxon>
        <taxon>malvids</taxon>
        <taxon>Sapindales</taxon>
        <taxon>Anacardiaceae</taxon>
        <taxon>Pistacia</taxon>
    </lineage>
</organism>
<evidence type="ECO:0000313" key="1">
    <source>
        <dbReference type="EMBL" id="KAJ0074816.1"/>
    </source>
</evidence>
<sequence>MVELEAPSEDDFLISNGKNKS</sequence>
<reference evidence="2" key="1">
    <citation type="journal article" date="2023" name="G3 (Bethesda)">
        <title>Genome assembly and association tests identify interacting loci associated with vigor, precocity, and sex in interspecific pistachio rootstocks.</title>
        <authorList>
            <person name="Palmer W."/>
            <person name="Jacygrad E."/>
            <person name="Sagayaradj S."/>
            <person name="Cavanaugh K."/>
            <person name="Han R."/>
            <person name="Bertier L."/>
            <person name="Beede B."/>
            <person name="Kafkas S."/>
            <person name="Golino D."/>
            <person name="Preece J."/>
            <person name="Michelmore R."/>
        </authorList>
    </citation>
    <scope>NUCLEOTIDE SEQUENCE [LARGE SCALE GENOMIC DNA]</scope>
</reference>
<dbReference type="Proteomes" id="UP001164250">
    <property type="component" value="Chromosome 15"/>
</dbReference>
<dbReference type="EMBL" id="CM047910">
    <property type="protein sequence ID" value="KAJ0074816.1"/>
    <property type="molecule type" value="Genomic_DNA"/>
</dbReference>
<name>A0ACC0ZP17_9ROSI</name>
<accession>A0ACC0ZP17</accession>
<comment type="caution">
    <text evidence="1">The sequence shown here is derived from an EMBL/GenBank/DDBJ whole genome shotgun (WGS) entry which is preliminary data.</text>
</comment>